<evidence type="ECO:0000313" key="5">
    <source>
        <dbReference type="EMBL" id="MBS2098542.1"/>
    </source>
</evidence>
<dbReference type="RefSeq" id="WP_212215779.1">
    <property type="nucleotide sequence ID" value="NZ_JAGUCO010000005.1"/>
</dbReference>
<organism evidence="5 6">
    <name type="scientific">Carboxylicivirga linearis</name>
    <dbReference type="NCBI Taxonomy" id="1628157"/>
    <lineage>
        <taxon>Bacteria</taxon>
        <taxon>Pseudomonadati</taxon>
        <taxon>Bacteroidota</taxon>
        <taxon>Bacteroidia</taxon>
        <taxon>Marinilabiliales</taxon>
        <taxon>Marinilabiliaceae</taxon>
        <taxon>Carboxylicivirga</taxon>
    </lineage>
</organism>
<evidence type="ECO:0000256" key="1">
    <source>
        <dbReference type="ARBA" id="ARBA00007274"/>
    </source>
</evidence>
<dbReference type="Gene3D" id="2.160.10.10">
    <property type="entry name" value="Hexapeptide repeat proteins"/>
    <property type="match status" value="2"/>
</dbReference>
<dbReference type="PANTHER" id="PTHR23416">
    <property type="entry name" value="SIALIC ACID SYNTHASE-RELATED"/>
    <property type="match status" value="1"/>
</dbReference>
<dbReference type="InterPro" id="IPR051159">
    <property type="entry name" value="Hexapeptide_acetyltransf"/>
</dbReference>
<keyword evidence="6" id="KW-1185">Reference proteome</keyword>
<keyword evidence="2" id="KW-0808">Transferase</keyword>
<dbReference type="PANTHER" id="PTHR23416:SF23">
    <property type="entry name" value="ACETYLTRANSFERASE C18B11.09C-RELATED"/>
    <property type="match status" value="1"/>
</dbReference>
<dbReference type="PROSITE" id="PS00101">
    <property type="entry name" value="HEXAPEP_TRANSFERASES"/>
    <property type="match status" value="1"/>
</dbReference>
<keyword evidence="4 5" id="KW-0012">Acyltransferase</keyword>
<gene>
    <name evidence="5" type="ORF">KEM10_09635</name>
</gene>
<dbReference type="InterPro" id="IPR018357">
    <property type="entry name" value="Hexapep_transf_CS"/>
</dbReference>
<accession>A0ABS5JUH3</accession>
<protein>
    <submittedName>
        <fullName evidence="5">Acyltransferase</fullName>
    </submittedName>
</protein>
<dbReference type="SUPFAM" id="SSF51161">
    <property type="entry name" value="Trimeric LpxA-like enzymes"/>
    <property type="match status" value="1"/>
</dbReference>
<dbReference type="InterPro" id="IPR001451">
    <property type="entry name" value="Hexapep"/>
</dbReference>
<dbReference type="Pfam" id="PF00132">
    <property type="entry name" value="Hexapep"/>
    <property type="match status" value="1"/>
</dbReference>
<evidence type="ECO:0000256" key="4">
    <source>
        <dbReference type="ARBA" id="ARBA00023315"/>
    </source>
</evidence>
<proteinExistence type="inferred from homology"/>
<dbReference type="InterPro" id="IPR011004">
    <property type="entry name" value="Trimer_LpxA-like_sf"/>
</dbReference>
<name>A0ABS5JUH3_9BACT</name>
<comment type="similarity">
    <text evidence="1">Belongs to the transferase hexapeptide repeat family.</text>
</comment>
<dbReference type="GO" id="GO:0016746">
    <property type="term" value="F:acyltransferase activity"/>
    <property type="evidence" value="ECO:0007669"/>
    <property type="project" value="UniProtKB-KW"/>
</dbReference>
<evidence type="ECO:0000256" key="2">
    <source>
        <dbReference type="ARBA" id="ARBA00022679"/>
    </source>
</evidence>
<reference evidence="5 6" key="1">
    <citation type="journal article" date="2015" name="Int. J. Syst. Evol. Microbiol.">
        <title>Carboxylicivirga linearis sp. nov., isolated from a sea cucumber culture pond.</title>
        <authorList>
            <person name="Wang F.Q."/>
            <person name="Zhou Y.X."/>
            <person name="Lin X.Z."/>
            <person name="Chen G.J."/>
            <person name="Du Z.J."/>
        </authorList>
    </citation>
    <scope>NUCLEOTIDE SEQUENCE [LARGE SCALE GENOMIC DNA]</scope>
    <source>
        <strain evidence="5 6">FB218</strain>
    </source>
</reference>
<sequence length="257" mass="28317">MFVVFKKLISAYFKFFIRHLYWLYRLSAVKGIKKLKVNFPVCIEGKGQIAFGPSSVIDKRASLKVTLNSALSFESNTHIGQNADIRIDSGASLTGKENCSIGNNSRIYINNHWEFGNNANIATYCSIFSREAGLFGRLIMSDNSYIADNCIIDVADDVIIGKDVAIGPGCTFYTHDHEYDDLNLPAWNGKKTTGKIEIGNKSWIGSNVTVLPNVSIGKHVVVAANSVVTKSIPDNTVWAGVPARQIKSLVEKNDAFY</sequence>
<dbReference type="EMBL" id="JAGUCO010000005">
    <property type="protein sequence ID" value="MBS2098542.1"/>
    <property type="molecule type" value="Genomic_DNA"/>
</dbReference>
<keyword evidence="3" id="KW-0677">Repeat</keyword>
<comment type="caution">
    <text evidence="5">The sequence shown here is derived from an EMBL/GenBank/DDBJ whole genome shotgun (WGS) entry which is preliminary data.</text>
</comment>
<evidence type="ECO:0000313" key="6">
    <source>
        <dbReference type="Proteomes" id="UP000708576"/>
    </source>
</evidence>
<dbReference type="Proteomes" id="UP000708576">
    <property type="component" value="Unassembled WGS sequence"/>
</dbReference>
<dbReference type="CDD" id="cd04647">
    <property type="entry name" value="LbH_MAT_like"/>
    <property type="match status" value="1"/>
</dbReference>
<evidence type="ECO:0000256" key="3">
    <source>
        <dbReference type="ARBA" id="ARBA00022737"/>
    </source>
</evidence>